<name>A0A1N6HCV0_9BACT</name>
<evidence type="ECO:0000313" key="4">
    <source>
        <dbReference type="EMBL" id="SIO17644.1"/>
    </source>
</evidence>
<dbReference type="InterPro" id="IPR051462">
    <property type="entry name" value="CBS_domain-containing"/>
</dbReference>
<dbReference type="RefSeq" id="WP_074216907.1">
    <property type="nucleotide sequence ID" value="NZ_FSRG01000005.1"/>
</dbReference>
<dbReference type="Gene3D" id="3.10.580.10">
    <property type="entry name" value="CBS-domain"/>
    <property type="match status" value="2"/>
</dbReference>
<reference evidence="5" key="1">
    <citation type="submission" date="2016-11" db="EMBL/GenBank/DDBJ databases">
        <authorList>
            <person name="Varghese N."/>
            <person name="Submissions S."/>
        </authorList>
    </citation>
    <scope>NUCLEOTIDE SEQUENCE [LARGE SCALE GENOMIC DNA]</scope>
    <source>
        <strain evidence="5">DSM 17456</strain>
    </source>
</reference>
<dbReference type="InterPro" id="IPR000644">
    <property type="entry name" value="CBS_dom"/>
</dbReference>
<dbReference type="SMART" id="SM00116">
    <property type="entry name" value="CBS"/>
    <property type="match status" value="2"/>
</dbReference>
<evidence type="ECO:0000256" key="1">
    <source>
        <dbReference type="ARBA" id="ARBA00022737"/>
    </source>
</evidence>
<evidence type="ECO:0000259" key="3">
    <source>
        <dbReference type="PROSITE" id="PS51371"/>
    </source>
</evidence>
<dbReference type="OrthoDB" id="9802114at2"/>
<dbReference type="PANTHER" id="PTHR48108">
    <property type="entry name" value="CBS DOMAIN-CONTAINING PROTEIN CBSX2, CHLOROPLASTIC"/>
    <property type="match status" value="1"/>
</dbReference>
<dbReference type="PANTHER" id="PTHR48108:SF34">
    <property type="entry name" value="CBS DOMAIN-CONTAINING PROTEIN YHCV"/>
    <property type="match status" value="1"/>
</dbReference>
<dbReference type="CDD" id="cd04584">
    <property type="entry name" value="CBS_pair_AcuB_like"/>
    <property type="match status" value="1"/>
</dbReference>
<dbReference type="PROSITE" id="PS51371">
    <property type="entry name" value="CBS"/>
    <property type="match status" value="2"/>
</dbReference>
<dbReference type="SUPFAM" id="SSF54631">
    <property type="entry name" value="CBS-domain pair"/>
    <property type="match status" value="1"/>
</dbReference>
<feature type="domain" description="CBS" evidence="3">
    <location>
        <begin position="7"/>
        <end position="66"/>
    </location>
</feature>
<organism evidence="4 5">
    <name type="scientific">Halodesulfovibrio marinisediminis DSM 17456</name>
    <dbReference type="NCBI Taxonomy" id="1121457"/>
    <lineage>
        <taxon>Bacteria</taxon>
        <taxon>Pseudomonadati</taxon>
        <taxon>Thermodesulfobacteriota</taxon>
        <taxon>Desulfovibrionia</taxon>
        <taxon>Desulfovibrionales</taxon>
        <taxon>Desulfovibrionaceae</taxon>
        <taxon>Halodesulfovibrio</taxon>
    </lineage>
</organism>
<dbReference type="Proteomes" id="UP000184694">
    <property type="component" value="Unassembled WGS sequence"/>
</dbReference>
<evidence type="ECO:0000313" key="5">
    <source>
        <dbReference type="Proteomes" id="UP000184694"/>
    </source>
</evidence>
<dbReference type="AlphaFoldDB" id="A0A1N6HCV0"/>
<gene>
    <name evidence="4" type="ORF">SAMN02745161_2139</name>
</gene>
<keyword evidence="5" id="KW-1185">Reference proteome</keyword>
<feature type="domain" description="CBS" evidence="3">
    <location>
        <begin position="82"/>
        <end position="138"/>
    </location>
</feature>
<keyword evidence="1" id="KW-0677">Repeat</keyword>
<accession>A0A1N6HCV0</accession>
<sequence length="225" mass="25155">MLIRDWMAKDVITVSPDTSMMKASKALKAKDISRVPVVDHEGRVVGIVSDRDIKEASPSKATTLDVHELYYLLSEIKVKDIMTVDPVVTSPTNTVENAAMLMIEKDFGGLPVVDDDGKLVGIITVSDIFNVLITITGVRHGGVQFGIRLPNEAGTLRPILNIMREHKARIVSILSSMEEEEGKGTRDVHIRIMPMERTKENQIIEELKSKFNVIFWARDNVHPQQ</sequence>
<dbReference type="InterPro" id="IPR046342">
    <property type="entry name" value="CBS_dom_sf"/>
</dbReference>
<proteinExistence type="predicted"/>
<dbReference type="STRING" id="1121457.SAMN02745161_2139"/>
<dbReference type="Pfam" id="PF00571">
    <property type="entry name" value="CBS"/>
    <property type="match status" value="2"/>
</dbReference>
<evidence type="ECO:0000256" key="2">
    <source>
        <dbReference type="PROSITE-ProRule" id="PRU00703"/>
    </source>
</evidence>
<protein>
    <submittedName>
        <fullName evidence="4">Acetoin utilization protein AcuB</fullName>
    </submittedName>
</protein>
<keyword evidence="2" id="KW-0129">CBS domain</keyword>
<dbReference type="EMBL" id="FSRG01000005">
    <property type="protein sequence ID" value="SIO17644.1"/>
    <property type="molecule type" value="Genomic_DNA"/>
</dbReference>